<feature type="transmembrane region" description="Helical" evidence="7">
    <location>
        <begin position="79"/>
        <end position="98"/>
    </location>
</feature>
<comment type="caution">
    <text evidence="10">The sequence shown here is derived from an EMBL/GenBank/DDBJ whole genome shotgun (WGS) entry which is preliminary data.</text>
</comment>
<organism evidence="10 11">
    <name type="scientific">Lactobacillus taiwanensis</name>
    <dbReference type="NCBI Taxonomy" id="508451"/>
    <lineage>
        <taxon>Bacteria</taxon>
        <taxon>Bacillati</taxon>
        <taxon>Bacillota</taxon>
        <taxon>Bacilli</taxon>
        <taxon>Lactobacillales</taxon>
        <taxon>Lactobacillaceae</taxon>
        <taxon>Lactobacillus</taxon>
    </lineage>
</organism>
<evidence type="ECO:0000256" key="7">
    <source>
        <dbReference type="SAM" id="Phobius"/>
    </source>
</evidence>
<dbReference type="Proteomes" id="UP000215828">
    <property type="component" value="Unassembled WGS sequence"/>
</dbReference>
<dbReference type="Gene3D" id="1.20.144.10">
    <property type="entry name" value="Phosphatidic acid phosphatase type 2/haloperoxidase"/>
    <property type="match status" value="1"/>
</dbReference>
<dbReference type="InterPro" id="IPR000326">
    <property type="entry name" value="PAP2/HPO"/>
</dbReference>
<gene>
    <name evidence="9" type="ORF">CBF53_04485</name>
    <name evidence="10" type="ORF">CBF70_08920</name>
</gene>
<comment type="subcellular location">
    <subcellularLocation>
        <location evidence="1">Cell membrane</location>
        <topology evidence="1">Multi-pass membrane protein</topology>
    </subcellularLocation>
</comment>
<keyword evidence="2" id="KW-1003">Cell membrane</keyword>
<dbReference type="Pfam" id="PF01569">
    <property type="entry name" value="PAP2"/>
    <property type="match status" value="1"/>
</dbReference>
<dbReference type="GO" id="GO:0016787">
    <property type="term" value="F:hydrolase activity"/>
    <property type="evidence" value="ECO:0007669"/>
    <property type="project" value="UniProtKB-KW"/>
</dbReference>
<dbReference type="SMART" id="SM00014">
    <property type="entry name" value="acidPPc"/>
    <property type="match status" value="1"/>
</dbReference>
<evidence type="ECO:0000313" key="11">
    <source>
        <dbReference type="Proteomes" id="UP000215828"/>
    </source>
</evidence>
<evidence type="ECO:0000256" key="4">
    <source>
        <dbReference type="ARBA" id="ARBA00022801"/>
    </source>
</evidence>
<feature type="transmembrane region" description="Helical" evidence="7">
    <location>
        <begin position="6"/>
        <end position="23"/>
    </location>
</feature>
<dbReference type="InterPro" id="IPR036938">
    <property type="entry name" value="PAP2/HPO_sf"/>
</dbReference>
<name>A0A256LB47_9LACO</name>
<evidence type="ECO:0000313" key="9">
    <source>
        <dbReference type="EMBL" id="OYR88210.1"/>
    </source>
</evidence>
<feature type="transmembrane region" description="Helical" evidence="7">
    <location>
        <begin position="172"/>
        <end position="190"/>
    </location>
</feature>
<evidence type="ECO:0000256" key="5">
    <source>
        <dbReference type="ARBA" id="ARBA00022989"/>
    </source>
</evidence>
<keyword evidence="6 7" id="KW-0472">Membrane</keyword>
<dbReference type="Proteomes" id="UP000216316">
    <property type="component" value="Unassembled WGS sequence"/>
</dbReference>
<proteinExistence type="predicted"/>
<dbReference type="AlphaFoldDB" id="A0A256LB47"/>
<dbReference type="EMBL" id="NGNX01000055">
    <property type="protein sequence ID" value="OYR90373.1"/>
    <property type="molecule type" value="Genomic_DNA"/>
</dbReference>
<dbReference type="EMBL" id="NGNV01000012">
    <property type="protein sequence ID" value="OYR88210.1"/>
    <property type="molecule type" value="Genomic_DNA"/>
</dbReference>
<evidence type="ECO:0000256" key="6">
    <source>
        <dbReference type="ARBA" id="ARBA00023136"/>
    </source>
</evidence>
<dbReference type="CDD" id="cd03392">
    <property type="entry name" value="PAP2_like_2"/>
    <property type="match status" value="1"/>
</dbReference>
<feature type="transmembrane region" description="Helical" evidence="7">
    <location>
        <begin position="48"/>
        <end position="73"/>
    </location>
</feature>
<dbReference type="PANTHER" id="PTHR14969">
    <property type="entry name" value="SPHINGOSINE-1-PHOSPHATE PHOSPHOHYDROLASE"/>
    <property type="match status" value="1"/>
</dbReference>
<sequence>MKLHCLIQLMISAIILLGLIFNIRNSRLFNFYDHLLHHKLVRNREGKIWKIITILNEPKVIVVWDFILAGLLVMLKHPWLAIWALGTLAVTDAIGIFLKNSVKRRRPLSMKTYRDGYSFPSGHVLSATIMSLMLWQIFGHVMGIWLLVTLIIAWGLVVISRLNMRAHYPSDVLGATSLALFCFTIAQQLLGLAF</sequence>
<reference evidence="10 11" key="1">
    <citation type="submission" date="2017-04" db="EMBL/GenBank/DDBJ databases">
        <authorList>
            <person name="Afonso C.L."/>
            <person name="Miller P.J."/>
            <person name="Scott M.A."/>
            <person name="Spackman E."/>
            <person name="Goraichik I."/>
            <person name="Dimitrov K.M."/>
            <person name="Suarez D.L."/>
            <person name="Swayne D.E."/>
        </authorList>
    </citation>
    <scope>NUCLEOTIDE SEQUENCE [LARGE SCALE GENOMIC DNA]</scope>
    <source>
        <strain evidence="10 11">609q</strain>
    </source>
</reference>
<evidence type="ECO:0000259" key="8">
    <source>
        <dbReference type="SMART" id="SM00014"/>
    </source>
</evidence>
<dbReference type="SUPFAM" id="SSF48317">
    <property type="entry name" value="Acid phosphatase/Vanadium-dependent haloperoxidase"/>
    <property type="match status" value="1"/>
</dbReference>
<keyword evidence="3 7" id="KW-0812">Transmembrane</keyword>
<protein>
    <recommendedName>
        <fullName evidence="8">Phosphatidic acid phosphatase type 2/haloperoxidase domain-containing protein</fullName>
    </recommendedName>
</protein>
<dbReference type="PANTHER" id="PTHR14969:SF62">
    <property type="entry name" value="DECAPRENYLPHOSPHORYL-5-PHOSPHORIBOSE PHOSPHATASE RV3807C-RELATED"/>
    <property type="match status" value="1"/>
</dbReference>
<feature type="transmembrane region" description="Helical" evidence="7">
    <location>
        <begin position="119"/>
        <end position="138"/>
    </location>
</feature>
<reference evidence="9 12" key="2">
    <citation type="submission" date="2017-05" db="EMBL/GenBank/DDBJ databases">
        <authorList>
            <person name="Lin X.B."/>
            <person name="Stothard P."/>
            <person name="Tasseva G."/>
            <person name="Walter J."/>
        </authorList>
    </citation>
    <scope>NUCLEOTIDE SEQUENCE [LARGE SCALE GENOMIC DNA]</scope>
    <source>
        <strain evidence="9 12">609u</strain>
    </source>
</reference>
<reference evidence="11 12" key="3">
    <citation type="submission" date="2017-09" db="EMBL/GenBank/DDBJ databases">
        <title>Tripartite evolution among Lactobacillus johnsonii, Lactobacillus taiwanensis, Lactobacillus reuteri and their rodent host.</title>
        <authorList>
            <person name="Wang T."/>
            <person name="Knowles S."/>
            <person name="Cheng C."/>
        </authorList>
    </citation>
    <scope>NUCLEOTIDE SEQUENCE [LARGE SCALE GENOMIC DNA]</scope>
    <source>
        <strain evidence="10 11">609q</strain>
        <strain evidence="9 12">609u</strain>
    </source>
</reference>
<dbReference type="GO" id="GO:0005886">
    <property type="term" value="C:plasma membrane"/>
    <property type="evidence" value="ECO:0007669"/>
    <property type="project" value="UniProtKB-SubCell"/>
</dbReference>
<accession>A0A256LB47</accession>
<evidence type="ECO:0000313" key="12">
    <source>
        <dbReference type="Proteomes" id="UP000216316"/>
    </source>
</evidence>
<evidence type="ECO:0000256" key="3">
    <source>
        <dbReference type="ARBA" id="ARBA00022692"/>
    </source>
</evidence>
<evidence type="ECO:0000256" key="2">
    <source>
        <dbReference type="ARBA" id="ARBA00022475"/>
    </source>
</evidence>
<dbReference type="RefSeq" id="WP_083486743.1">
    <property type="nucleotide sequence ID" value="NZ_CAJUTI010000004.1"/>
</dbReference>
<feature type="transmembrane region" description="Helical" evidence="7">
    <location>
        <begin position="144"/>
        <end position="160"/>
    </location>
</feature>
<evidence type="ECO:0000256" key="1">
    <source>
        <dbReference type="ARBA" id="ARBA00004651"/>
    </source>
</evidence>
<evidence type="ECO:0000313" key="10">
    <source>
        <dbReference type="EMBL" id="OYR90373.1"/>
    </source>
</evidence>
<keyword evidence="5 7" id="KW-1133">Transmembrane helix</keyword>
<keyword evidence="12" id="KW-1185">Reference proteome</keyword>
<feature type="domain" description="Phosphatidic acid phosphatase type 2/haloperoxidase" evidence="8">
    <location>
        <begin position="80"/>
        <end position="187"/>
    </location>
</feature>
<keyword evidence="4" id="KW-0378">Hydrolase</keyword>